<dbReference type="PATRIC" id="fig|1246626.3.peg.99"/>
<sequence length="201" mass="23662">MFRGMDQQGDIALKDNFTSSFINKDIETDDSFHFFESKNGHYTLWYPKKFYIEEEPPYFISKDHYELMNFYESSESESGLERSFQIRYQGKKNQDSADITLKRLLDDFAFEKNYEELTTESTNIFFGPSNITMDGKEAVISNPDESHANRYFALVQNKEGTQFLSVIFRINCIDESRGSCEINDSEERSFFETFIKHISFN</sequence>
<keyword evidence="2" id="KW-1185">Reference proteome</keyword>
<dbReference type="KEGG" id="ble:BleG1_0106"/>
<dbReference type="AlphaFoldDB" id="A0A060LMX7"/>
<proteinExistence type="predicted"/>
<name>A0A060LMX7_9BACI</name>
<gene>
    <name evidence="1" type="ORF">BleG1_0106</name>
</gene>
<dbReference type="Proteomes" id="UP000027142">
    <property type="component" value="Chromosome"/>
</dbReference>
<reference evidence="1 2" key="1">
    <citation type="journal article" date="2014" name="Gene">
        <title>A comparative genomic analysis of the alkalitolerant soil bacterium Bacillus lehensis G1.</title>
        <authorList>
            <person name="Noor Y.M."/>
            <person name="Samsulrizal N.H."/>
            <person name="Jema'on N.A."/>
            <person name="Low K.O."/>
            <person name="Ramli A.N."/>
            <person name="Alias N.I."/>
            <person name="Damis S.I."/>
            <person name="Fuzi S.F."/>
            <person name="Isa M.N."/>
            <person name="Murad A.M."/>
            <person name="Raih M.F."/>
            <person name="Bakar F.D."/>
            <person name="Najimudin N."/>
            <person name="Mahadi N.M."/>
            <person name="Illias R.M."/>
        </authorList>
    </citation>
    <scope>NUCLEOTIDE SEQUENCE [LARGE SCALE GENOMIC DNA]</scope>
    <source>
        <strain evidence="1 2">G1</strain>
    </source>
</reference>
<organism evidence="1 2">
    <name type="scientific">Shouchella lehensis G1</name>
    <dbReference type="NCBI Taxonomy" id="1246626"/>
    <lineage>
        <taxon>Bacteria</taxon>
        <taxon>Bacillati</taxon>
        <taxon>Bacillota</taxon>
        <taxon>Bacilli</taxon>
        <taxon>Bacillales</taxon>
        <taxon>Bacillaceae</taxon>
        <taxon>Shouchella</taxon>
    </lineage>
</organism>
<evidence type="ECO:0000313" key="1">
    <source>
        <dbReference type="EMBL" id="AIC92721.1"/>
    </source>
</evidence>
<protein>
    <submittedName>
        <fullName evidence="1">Uncharacterized protein</fullName>
    </submittedName>
</protein>
<dbReference type="STRING" id="1246626.BleG1_0106"/>
<dbReference type="HOGENOM" id="CLU_082943_0_0_9"/>
<accession>A0A060LMX7</accession>
<dbReference type="eggNOG" id="ENOG5031WI5">
    <property type="taxonomic scope" value="Bacteria"/>
</dbReference>
<dbReference type="EMBL" id="CP003923">
    <property type="protein sequence ID" value="AIC92721.1"/>
    <property type="molecule type" value="Genomic_DNA"/>
</dbReference>
<evidence type="ECO:0000313" key="2">
    <source>
        <dbReference type="Proteomes" id="UP000027142"/>
    </source>
</evidence>